<name>A0ACC1HW70_9FUNG</name>
<reference evidence="1" key="1">
    <citation type="submission" date="2022-06" db="EMBL/GenBank/DDBJ databases">
        <title>Phylogenomic reconstructions and comparative analyses of Kickxellomycotina fungi.</title>
        <authorList>
            <person name="Reynolds N.K."/>
            <person name="Stajich J.E."/>
            <person name="Barry K."/>
            <person name="Grigoriev I.V."/>
            <person name="Crous P."/>
            <person name="Smith M.E."/>
        </authorList>
    </citation>
    <scope>NUCLEOTIDE SEQUENCE</scope>
    <source>
        <strain evidence="1">RSA 2271</strain>
    </source>
</reference>
<comment type="caution">
    <text evidence="1">The sequence shown here is derived from an EMBL/GenBank/DDBJ whole genome shotgun (WGS) entry which is preliminary data.</text>
</comment>
<gene>
    <name evidence="1" type="primary">URA2_2</name>
    <name evidence="1" type="ORF">EV182_003681</name>
</gene>
<proteinExistence type="predicted"/>
<accession>A0ACC1HW70</accession>
<dbReference type="Proteomes" id="UP001145114">
    <property type="component" value="Unassembled WGS sequence"/>
</dbReference>
<keyword evidence="2" id="KW-1185">Reference proteome</keyword>
<evidence type="ECO:0000313" key="1">
    <source>
        <dbReference type="EMBL" id="KAJ1678619.1"/>
    </source>
</evidence>
<protein>
    <submittedName>
        <fullName evidence="1">Carbamoyl-phosphate synthase</fullName>
    </submittedName>
</protein>
<sequence>IDCFSIGPLPSAMSGDAEGATGYSLALPLLLTAVSQKRITVEDIVSRFSTNPRRIFNLPEQADTLVEVHLDRTHKLTTRHGDGSWFPADAVPTFTGVVHRVVLRNTTLFLDNKFYGDGDSKFVPAGRDLCGAQRVLSSGPSRKEVLTTTNEILGTSPTTIRSLRQQQQQRERRFSITSAATDDDSASVTTTSLATMRGQQQQHASLGFINANGSGLDPSAVEQFGLKLGATPLNINTVQRSLSDVFARHGGPNPFYMKHVLSVKQFTRKDLHLLFAVAQELRIQVERHGRIPLLQGRHMSAIFYEPSSRTLASFQAAIMRLGGQVVTANSENSSIAKGESPEDTIRAFGSYSDCIVLRHPQVGMVERVAKTSSVPVINAGDGTGEHPTQAMLDAFTIREELGTINGLTITMVGDLCNGRTVHSLAAVLAEHRVKLNFVAPETLGMPESVKAEVRKRGPQIEINEYTALNDEILDNTDVLYVTRIQKERFEDPEVYEKVKDAFVIDNNTMRKCKPNMIVMHPLPRINEINSNVDTDPRAAYFRQMRYGMFVRMALLMLVLNHSL</sequence>
<feature type="non-terminal residue" evidence="1">
    <location>
        <position position="1"/>
    </location>
</feature>
<dbReference type="EMBL" id="JAMZIH010000995">
    <property type="protein sequence ID" value="KAJ1678619.1"/>
    <property type="molecule type" value="Genomic_DNA"/>
</dbReference>
<organism evidence="1 2">
    <name type="scientific">Spiromyces aspiralis</name>
    <dbReference type="NCBI Taxonomy" id="68401"/>
    <lineage>
        <taxon>Eukaryota</taxon>
        <taxon>Fungi</taxon>
        <taxon>Fungi incertae sedis</taxon>
        <taxon>Zoopagomycota</taxon>
        <taxon>Kickxellomycotina</taxon>
        <taxon>Kickxellomycetes</taxon>
        <taxon>Kickxellales</taxon>
        <taxon>Kickxellaceae</taxon>
        <taxon>Spiromyces</taxon>
    </lineage>
</organism>
<evidence type="ECO:0000313" key="2">
    <source>
        <dbReference type="Proteomes" id="UP001145114"/>
    </source>
</evidence>